<evidence type="ECO:0000313" key="1">
    <source>
        <dbReference type="EMBL" id="GGH67442.1"/>
    </source>
</evidence>
<accession>A0A917MW87</accession>
<dbReference type="AlphaFoldDB" id="A0A917MW87"/>
<name>A0A917MW87_9BACT</name>
<organism evidence="1 2">
    <name type="scientific">Filimonas zeae</name>
    <dbReference type="NCBI Taxonomy" id="1737353"/>
    <lineage>
        <taxon>Bacteria</taxon>
        <taxon>Pseudomonadati</taxon>
        <taxon>Bacteroidota</taxon>
        <taxon>Chitinophagia</taxon>
        <taxon>Chitinophagales</taxon>
        <taxon>Chitinophagaceae</taxon>
        <taxon>Filimonas</taxon>
    </lineage>
</organism>
<reference evidence="1" key="1">
    <citation type="journal article" date="2014" name="Int. J. Syst. Evol. Microbiol.">
        <title>Complete genome sequence of Corynebacterium casei LMG S-19264T (=DSM 44701T), isolated from a smear-ripened cheese.</title>
        <authorList>
            <consortium name="US DOE Joint Genome Institute (JGI-PGF)"/>
            <person name="Walter F."/>
            <person name="Albersmeier A."/>
            <person name="Kalinowski J."/>
            <person name="Ruckert C."/>
        </authorList>
    </citation>
    <scope>NUCLEOTIDE SEQUENCE</scope>
    <source>
        <strain evidence="1">CGMCC 1.15290</strain>
    </source>
</reference>
<comment type="caution">
    <text evidence="1">The sequence shown here is derived from an EMBL/GenBank/DDBJ whole genome shotgun (WGS) entry which is preliminary data.</text>
</comment>
<sequence length="50" mass="5356">MRVPVALEGEVAEDEKGVAELRTEAHVVYIGVKNDLLEAVKPLVVTLTGP</sequence>
<proteinExistence type="predicted"/>
<protein>
    <submittedName>
        <fullName evidence="1">Uncharacterized protein</fullName>
    </submittedName>
</protein>
<reference evidence="1" key="2">
    <citation type="submission" date="2020-09" db="EMBL/GenBank/DDBJ databases">
        <authorList>
            <person name="Sun Q."/>
            <person name="Zhou Y."/>
        </authorList>
    </citation>
    <scope>NUCLEOTIDE SEQUENCE</scope>
    <source>
        <strain evidence="1">CGMCC 1.15290</strain>
    </source>
</reference>
<dbReference type="EMBL" id="BMIB01000002">
    <property type="protein sequence ID" value="GGH67442.1"/>
    <property type="molecule type" value="Genomic_DNA"/>
</dbReference>
<dbReference type="Proteomes" id="UP000627292">
    <property type="component" value="Unassembled WGS sequence"/>
</dbReference>
<keyword evidence="2" id="KW-1185">Reference proteome</keyword>
<gene>
    <name evidence="1" type="ORF">GCM10011379_22730</name>
</gene>
<evidence type="ECO:0000313" key="2">
    <source>
        <dbReference type="Proteomes" id="UP000627292"/>
    </source>
</evidence>